<feature type="transmembrane region" description="Helical" evidence="1">
    <location>
        <begin position="248"/>
        <end position="268"/>
    </location>
</feature>
<accession>A0A3N0Z6F7</accession>
<dbReference type="EMBL" id="RJVU01008328">
    <property type="protein sequence ID" value="ROL53538.1"/>
    <property type="molecule type" value="Genomic_DNA"/>
</dbReference>
<dbReference type="Proteomes" id="UP000281406">
    <property type="component" value="Unassembled WGS sequence"/>
</dbReference>
<evidence type="ECO:0000313" key="3">
    <source>
        <dbReference type="Proteomes" id="UP000281406"/>
    </source>
</evidence>
<keyword evidence="3" id="KW-1185">Reference proteome</keyword>
<protein>
    <submittedName>
        <fullName evidence="2">Uncharacterized protein</fullName>
    </submittedName>
</protein>
<organism evidence="2 3">
    <name type="scientific">Anabarilius grahami</name>
    <name type="common">Kanglang fish</name>
    <name type="synonym">Barilius grahami</name>
    <dbReference type="NCBI Taxonomy" id="495550"/>
    <lineage>
        <taxon>Eukaryota</taxon>
        <taxon>Metazoa</taxon>
        <taxon>Chordata</taxon>
        <taxon>Craniata</taxon>
        <taxon>Vertebrata</taxon>
        <taxon>Euteleostomi</taxon>
        <taxon>Actinopterygii</taxon>
        <taxon>Neopterygii</taxon>
        <taxon>Teleostei</taxon>
        <taxon>Ostariophysi</taxon>
        <taxon>Cypriniformes</taxon>
        <taxon>Xenocyprididae</taxon>
        <taxon>Xenocypridinae</taxon>
        <taxon>Xenocypridinae incertae sedis</taxon>
        <taxon>Anabarilius</taxon>
    </lineage>
</organism>
<dbReference type="AlphaFoldDB" id="A0A3N0Z6F7"/>
<keyword evidence="1" id="KW-1133">Transmembrane helix</keyword>
<name>A0A3N0Z6F7_ANAGA</name>
<gene>
    <name evidence="2" type="ORF">DPX16_21787</name>
</gene>
<keyword evidence="1" id="KW-0812">Transmembrane</keyword>
<evidence type="ECO:0000256" key="1">
    <source>
        <dbReference type="SAM" id="Phobius"/>
    </source>
</evidence>
<keyword evidence="1" id="KW-0472">Membrane</keyword>
<evidence type="ECO:0000313" key="2">
    <source>
        <dbReference type="EMBL" id="ROL53538.1"/>
    </source>
</evidence>
<sequence>MKCLFIPAGGSSYWANRWLGQSELSDGPTDRRASTCRIGQKKADEDQLQPMVRDTLRKLSRPTNKKCLMADHRLDPTPVFLLCLHWFCPEKVDLCLHWFCPESSPVSPLVPFSKSYPVSMLFMPSYISLVLPVCPPSLPLLPPSVLCQLLCPVALSPVRLSVPPPPALCGVDPPRASCYTAPSGCLDLLTPPPATEPVTLPWPVVQTLPPWLHSSTWDHRPIRLQLGRTSPCLRHGLASHLLRTITPPLWLCLALTVMLLNIYFIIVIKRFS</sequence>
<comment type="caution">
    <text evidence="2">The sequence shown here is derived from an EMBL/GenBank/DDBJ whole genome shotgun (WGS) entry which is preliminary data.</text>
</comment>
<proteinExistence type="predicted"/>
<reference evidence="2 3" key="1">
    <citation type="submission" date="2018-10" db="EMBL/GenBank/DDBJ databases">
        <title>Genome assembly for a Yunnan-Guizhou Plateau 3E fish, Anabarilius grahami (Regan), and its evolutionary and genetic applications.</title>
        <authorList>
            <person name="Jiang W."/>
        </authorList>
    </citation>
    <scope>NUCLEOTIDE SEQUENCE [LARGE SCALE GENOMIC DNA]</scope>
    <source>
        <strain evidence="2">AG-KIZ</strain>
        <tissue evidence="2">Muscle</tissue>
    </source>
</reference>